<keyword evidence="8" id="KW-0521">NADP</keyword>
<evidence type="ECO:0000256" key="18">
    <source>
        <dbReference type="RuleBase" id="RU361177"/>
    </source>
</evidence>
<keyword evidence="5" id="KW-0812">Transmembrane</keyword>
<organism evidence="19 20">
    <name type="scientific">Alligator mississippiensis</name>
    <name type="common">American alligator</name>
    <dbReference type="NCBI Taxonomy" id="8496"/>
    <lineage>
        <taxon>Eukaryota</taxon>
        <taxon>Metazoa</taxon>
        <taxon>Chordata</taxon>
        <taxon>Craniata</taxon>
        <taxon>Vertebrata</taxon>
        <taxon>Euteleostomi</taxon>
        <taxon>Archelosauria</taxon>
        <taxon>Archosauria</taxon>
        <taxon>Crocodylia</taxon>
        <taxon>Alligatoridae</taxon>
        <taxon>Alligatorinae</taxon>
        <taxon>Alligator</taxon>
    </lineage>
</organism>
<evidence type="ECO:0000256" key="15">
    <source>
        <dbReference type="ARBA" id="ARBA00048041"/>
    </source>
</evidence>
<dbReference type="GO" id="GO:0005789">
    <property type="term" value="C:endoplasmic reticulum membrane"/>
    <property type="evidence" value="ECO:0007669"/>
    <property type="project" value="UniProtKB-SubCell"/>
</dbReference>
<evidence type="ECO:0000256" key="2">
    <source>
        <dbReference type="ARBA" id="ARBA00004389"/>
    </source>
</evidence>
<keyword evidence="4 18" id="KW-0285">Flavoprotein</keyword>
<dbReference type="Proteomes" id="UP000050525">
    <property type="component" value="Unassembled WGS sequence"/>
</dbReference>
<evidence type="ECO:0000256" key="7">
    <source>
        <dbReference type="ARBA" id="ARBA00022827"/>
    </source>
</evidence>
<proteinExistence type="inferred from homology"/>
<comment type="catalytic activity">
    <reaction evidence="17">
        <text>N,N-dimethylaniline + NADPH + O2 + H(+) = N,N-dimethylaniline N-oxide + NADP(+) + H2O</text>
        <dbReference type="Rhea" id="RHEA:24468"/>
        <dbReference type="ChEBI" id="CHEBI:15377"/>
        <dbReference type="ChEBI" id="CHEBI:15378"/>
        <dbReference type="ChEBI" id="CHEBI:15379"/>
        <dbReference type="ChEBI" id="CHEBI:16269"/>
        <dbReference type="ChEBI" id="CHEBI:17735"/>
        <dbReference type="ChEBI" id="CHEBI:57783"/>
        <dbReference type="ChEBI" id="CHEBI:58349"/>
        <dbReference type="EC" id="1.14.13.8"/>
    </reaction>
    <physiologicalReaction direction="left-to-right" evidence="17">
        <dbReference type="Rhea" id="RHEA:24469"/>
    </physiologicalReaction>
</comment>
<keyword evidence="20" id="KW-1185">Reference proteome</keyword>
<comment type="cofactor">
    <cofactor evidence="1 18">
        <name>FAD</name>
        <dbReference type="ChEBI" id="CHEBI:57692"/>
    </cofactor>
</comment>
<evidence type="ECO:0000256" key="10">
    <source>
        <dbReference type="ARBA" id="ARBA00023002"/>
    </source>
</evidence>
<dbReference type="FunFam" id="3.50.50.60:FF:000159">
    <property type="entry name" value="Dimethylaniline monooxygenase [N-oxide-forming]"/>
    <property type="match status" value="1"/>
</dbReference>
<dbReference type="PIRSF" id="PIRSF000332">
    <property type="entry name" value="FMO"/>
    <property type="match status" value="1"/>
</dbReference>
<reference evidence="19 20" key="1">
    <citation type="journal article" date="2012" name="Genome Biol.">
        <title>Sequencing three crocodilian genomes to illuminate the evolution of archosaurs and amniotes.</title>
        <authorList>
            <person name="St John J.A."/>
            <person name="Braun E.L."/>
            <person name="Isberg S.R."/>
            <person name="Miles L.G."/>
            <person name="Chong A.Y."/>
            <person name="Gongora J."/>
            <person name="Dalzell P."/>
            <person name="Moran C."/>
            <person name="Bed'hom B."/>
            <person name="Abzhanov A."/>
            <person name="Burgess S.C."/>
            <person name="Cooksey A.M."/>
            <person name="Castoe T.A."/>
            <person name="Crawford N.G."/>
            <person name="Densmore L.D."/>
            <person name="Drew J.C."/>
            <person name="Edwards S.V."/>
            <person name="Faircloth B.C."/>
            <person name="Fujita M.K."/>
            <person name="Greenwold M.J."/>
            <person name="Hoffmann F.G."/>
            <person name="Howard J.M."/>
            <person name="Iguchi T."/>
            <person name="Janes D.E."/>
            <person name="Khan S.Y."/>
            <person name="Kohno S."/>
            <person name="de Koning A.J."/>
            <person name="Lance S.L."/>
            <person name="McCarthy F.M."/>
            <person name="McCormack J.E."/>
            <person name="Merchant M.E."/>
            <person name="Peterson D.G."/>
            <person name="Pollock D.D."/>
            <person name="Pourmand N."/>
            <person name="Raney B.J."/>
            <person name="Roessler K.A."/>
            <person name="Sanford J.R."/>
            <person name="Sawyer R.H."/>
            <person name="Schmidt C.J."/>
            <person name="Triplett E.W."/>
            <person name="Tuberville T.D."/>
            <person name="Venegas-Anaya M."/>
            <person name="Howard J.T."/>
            <person name="Jarvis E.D."/>
            <person name="Guillette L.J.Jr."/>
            <person name="Glenn T.C."/>
            <person name="Green R.E."/>
            <person name="Ray D.A."/>
        </authorList>
    </citation>
    <scope>NUCLEOTIDE SEQUENCE [LARGE SCALE GENOMIC DNA]</scope>
    <source>
        <strain evidence="19">KSC_2009_1</strain>
    </source>
</reference>
<comment type="catalytic activity">
    <reaction evidence="15">
        <text>hypotaurine + NADPH + O2 + H(+) = taurine + NADP(+) + H2O</text>
        <dbReference type="Rhea" id="RHEA:69819"/>
        <dbReference type="ChEBI" id="CHEBI:15377"/>
        <dbReference type="ChEBI" id="CHEBI:15378"/>
        <dbReference type="ChEBI" id="CHEBI:15379"/>
        <dbReference type="ChEBI" id="CHEBI:57783"/>
        <dbReference type="ChEBI" id="CHEBI:57853"/>
        <dbReference type="ChEBI" id="CHEBI:58349"/>
        <dbReference type="ChEBI" id="CHEBI:507393"/>
        <dbReference type="EC" id="1.14.13.8"/>
    </reaction>
    <physiologicalReaction direction="left-to-right" evidence="15">
        <dbReference type="Rhea" id="RHEA:69820"/>
    </physiologicalReaction>
</comment>
<evidence type="ECO:0000256" key="1">
    <source>
        <dbReference type="ARBA" id="ARBA00001974"/>
    </source>
</evidence>
<comment type="catalytic activity">
    <reaction evidence="14">
        <text>hypotaurine + NADH + O2 + H(+) = taurine + NAD(+) + H2O</text>
        <dbReference type="Rhea" id="RHEA:74111"/>
        <dbReference type="ChEBI" id="CHEBI:15377"/>
        <dbReference type="ChEBI" id="CHEBI:15378"/>
        <dbReference type="ChEBI" id="CHEBI:15379"/>
        <dbReference type="ChEBI" id="CHEBI:57540"/>
        <dbReference type="ChEBI" id="CHEBI:57853"/>
        <dbReference type="ChEBI" id="CHEBI:57945"/>
        <dbReference type="ChEBI" id="CHEBI:507393"/>
        <dbReference type="EC" id="1.14.13.8"/>
    </reaction>
    <physiologicalReaction direction="left-to-right" evidence="14">
        <dbReference type="Rhea" id="RHEA:74112"/>
    </physiologicalReaction>
</comment>
<keyword evidence="6" id="KW-0256">Endoplasmic reticulum</keyword>
<evidence type="ECO:0000313" key="19">
    <source>
        <dbReference type="EMBL" id="KYO39789.1"/>
    </source>
</evidence>
<evidence type="ECO:0000256" key="9">
    <source>
        <dbReference type="ARBA" id="ARBA00022989"/>
    </source>
</evidence>
<keyword evidence="7 18" id="KW-0274">FAD</keyword>
<comment type="catalytic activity">
    <reaction evidence="16">
        <text>trimethylamine + NADPH + O2 = trimethylamine N-oxide + NADP(+) + H2O</text>
        <dbReference type="Rhea" id="RHEA:31979"/>
        <dbReference type="ChEBI" id="CHEBI:15377"/>
        <dbReference type="ChEBI" id="CHEBI:15379"/>
        <dbReference type="ChEBI" id="CHEBI:15724"/>
        <dbReference type="ChEBI" id="CHEBI:57783"/>
        <dbReference type="ChEBI" id="CHEBI:58349"/>
        <dbReference type="ChEBI" id="CHEBI:58389"/>
        <dbReference type="EC" id="1.14.13.148"/>
    </reaction>
    <physiologicalReaction direction="left-to-right" evidence="16">
        <dbReference type="Rhea" id="RHEA:31980"/>
    </physiologicalReaction>
</comment>
<dbReference type="SUPFAM" id="SSF51905">
    <property type="entry name" value="FAD/NAD(P)-binding domain"/>
    <property type="match status" value="3"/>
</dbReference>
<dbReference type="PANTHER" id="PTHR23023">
    <property type="entry name" value="DIMETHYLANILINE MONOOXYGENASE"/>
    <property type="match status" value="1"/>
</dbReference>
<name>A0A151NT66_ALLMI</name>
<evidence type="ECO:0000256" key="3">
    <source>
        <dbReference type="ARBA" id="ARBA00009183"/>
    </source>
</evidence>
<dbReference type="EC" id="1.-.-.-" evidence="18"/>
<dbReference type="InterPro" id="IPR002253">
    <property type="entry name" value="Flavin_mOase_1"/>
</dbReference>
<dbReference type="GO" id="GO:0047822">
    <property type="term" value="F:hypotaurine monooxygenase activity"/>
    <property type="evidence" value="ECO:0007669"/>
    <property type="project" value="RHEA"/>
</dbReference>
<evidence type="ECO:0000313" key="20">
    <source>
        <dbReference type="Proteomes" id="UP000050525"/>
    </source>
</evidence>
<evidence type="ECO:0000256" key="4">
    <source>
        <dbReference type="ARBA" id="ARBA00022630"/>
    </source>
</evidence>
<dbReference type="GO" id="GO:0034899">
    <property type="term" value="F:trimethylamine monooxygenase activity"/>
    <property type="evidence" value="ECO:0007669"/>
    <property type="project" value="UniProtKB-EC"/>
</dbReference>
<dbReference type="InterPro" id="IPR050346">
    <property type="entry name" value="FMO-like"/>
</dbReference>
<evidence type="ECO:0000256" key="12">
    <source>
        <dbReference type="ARBA" id="ARBA00023136"/>
    </source>
</evidence>
<evidence type="ECO:0000256" key="13">
    <source>
        <dbReference type="ARBA" id="ARBA00045957"/>
    </source>
</evidence>
<protein>
    <recommendedName>
        <fullName evidence="18">Flavin-containing monooxygenase</fullName>
        <ecNumber evidence="18">1.-.-.-</ecNumber>
    </recommendedName>
</protein>
<sequence>MACTRRSGFDPQGLEETMVKTVAIVGAGVSGLASIKSCLEEGLEPTCFEKSDDLGGLWRFTEHIEDGKPSLYKSVVSNACKEMSAFSDFPYPEDFPNYLPNAKIFEYLKLYAKHFDLVKHIQFKTAVVSIKKHLDFSTTGQWNVVTESNGKQESSVFDAVMVCTGYLSEPFLPLETFPGIKRFKGSYFHSRFYKHPHIFQGKRVLVVGMGNSGVDIAVEASHVAEKVMISTSRGAWAMSRVFDNGYPWDMVFLTRFMALVRNSLPGPIVRWMIANRMSQWFDHANYGLIPEDRRVLREPVLNDDLPSHIITGKITIRPKVQQFRENSVIFQNSSEEEPIDIVVFATGYTFSFPFLEESLLKVENRQASLYKYIFNPHLKNPTLAIIGLIKPFCAVMPVVELQGRWVTRVFKGLCQLPPVSTMIQEINEKKQNKIHWFGVTFDEVLKTECLEYVDSIASFIGAKPNVLALFFRDPKLALKIFFGPCTNYQYRLTGPGKWDGARNAILTQWDRTLKPTRTRESEDEIVGFAYAAVTEISVLLHQEIKCHHHLSQTRSSAKTPVSVASRERHGEIAQQEAKQELLETMVKRVGIVEAGVSGLASTKCCLEEGLEPTCFKKSDDLGGLWMFTCLLSSGFS</sequence>
<dbReference type="eggNOG" id="KOG1399">
    <property type="taxonomic scope" value="Eukaryota"/>
</dbReference>
<dbReference type="AlphaFoldDB" id="A0A151NT66"/>
<evidence type="ECO:0000256" key="11">
    <source>
        <dbReference type="ARBA" id="ARBA00023033"/>
    </source>
</evidence>
<dbReference type="GO" id="GO:0004499">
    <property type="term" value="F:N,N-dimethylaniline monooxygenase activity"/>
    <property type="evidence" value="ECO:0007669"/>
    <property type="project" value="InterPro"/>
</dbReference>
<dbReference type="PRINTS" id="PR01121">
    <property type="entry name" value="FMOXYGENASE1"/>
</dbReference>
<evidence type="ECO:0000256" key="16">
    <source>
        <dbReference type="ARBA" id="ARBA00048088"/>
    </source>
</evidence>
<dbReference type="Pfam" id="PF00743">
    <property type="entry name" value="FMO-like"/>
    <property type="match status" value="2"/>
</dbReference>
<evidence type="ECO:0000256" key="14">
    <source>
        <dbReference type="ARBA" id="ARBA00047338"/>
    </source>
</evidence>
<keyword evidence="12" id="KW-0472">Membrane</keyword>
<dbReference type="InterPro" id="IPR000960">
    <property type="entry name" value="Flavin_mOase"/>
</dbReference>
<evidence type="ECO:0000256" key="8">
    <source>
        <dbReference type="ARBA" id="ARBA00022857"/>
    </source>
</evidence>
<keyword evidence="9" id="KW-1133">Transmembrane helix</keyword>
<comment type="function">
    <text evidence="13">Broad spectrum monooxygenase that catalyzes the oxygenation of a wide variety of nitrogen- and sulfur-containing compounds including xenobiotics. Catalyzes the S-oxygenation of hypotaurine to produce taurine, an organic osmolyte involved in cell volume regulation as well as a variety of cytoprotective and developmental processes. In vitro, catalyzes the N-oxygenation of trimethylamine (TMA) to produce trimethylamine N-oxide (TMAO) and could therefore participate to the detoxification of this compound that is generated by the action of gut microbiota from dietary precursors such as choline, choline containing compounds, betaine or L-carnitine.</text>
</comment>
<keyword evidence="10 18" id="KW-0560">Oxidoreductase</keyword>
<accession>A0A151NT66</accession>
<dbReference type="EMBL" id="AKHW03002184">
    <property type="protein sequence ID" value="KYO39789.1"/>
    <property type="molecule type" value="Genomic_DNA"/>
</dbReference>
<dbReference type="GO" id="GO:0050660">
    <property type="term" value="F:flavin adenine dinucleotide binding"/>
    <property type="evidence" value="ECO:0007669"/>
    <property type="project" value="InterPro"/>
</dbReference>
<comment type="subcellular location">
    <subcellularLocation>
        <location evidence="2">Endoplasmic reticulum membrane</location>
        <topology evidence="2">Single-pass membrane protein</topology>
    </subcellularLocation>
</comment>
<dbReference type="GO" id="GO:0050661">
    <property type="term" value="F:NADP binding"/>
    <property type="evidence" value="ECO:0007669"/>
    <property type="project" value="InterPro"/>
</dbReference>
<evidence type="ECO:0000256" key="6">
    <source>
        <dbReference type="ARBA" id="ARBA00022824"/>
    </source>
</evidence>
<comment type="caution">
    <text evidence="19">The sequence shown here is derived from an EMBL/GenBank/DDBJ whole genome shotgun (WGS) entry which is preliminary data.</text>
</comment>
<evidence type="ECO:0000256" key="17">
    <source>
        <dbReference type="ARBA" id="ARBA00049443"/>
    </source>
</evidence>
<dbReference type="PRINTS" id="PR00370">
    <property type="entry name" value="FMOXYGENASE"/>
</dbReference>
<evidence type="ECO:0000256" key="5">
    <source>
        <dbReference type="ARBA" id="ARBA00022692"/>
    </source>
</evidence>
<gene>
    <name evidence="19" type="ORF">Y1Q_0006680</name>
</gene>
<dbReference type="InterPro" id="IPR036188">
    <property type="entry name" value="FAD/NAD-bd_sf"/>
</dbReference>
<dbReference type="InterPro" id="IPR020946">
    <property type="entry name" value="Flavin_mOase-like"/>
</dbReference>
<comment type="similarity">
    <text evidence="3 18">Belongs to the FMO family.</text>
</comment>
<dbReference type="Gene3D" id="3.50.50.60">
    <property type="entry name" value="FAD/NAD(P)-binding domain"/>
    <property type="match status" value="2"/>
</dbReference>
<keyword evidence="11 18" id="KW-0503">Monooxygenase</keyword>